<dbReference type="CDD" id="cd00037">
    <property type="entry name" value="CLECT"/>
    <property type="match status" value="1"/>
</dbReference>
<dbReference type="InterPro" id="IPR001304">
    <property type="entry name" value="C-type_lectin-like"/>
</dbReference>
<dbReference type="Pfam" id="PF00059">
    <property type="entry name" value="Lectin_C"/>
    <property type="match status" value="1"/>
</dbReference>
<keyword evidence="1" id="KW-1015">Disulfide bond</keyword>
<gene>
    <name evidence="4" type="ORF">Fcan01_16633</name>
</gene>
<dbReference type="SMART" id="SM00034">
    <property type="entry name" value="CLECT"/>
    <property type="match status" value="1"/>
</dbReference>
<evidence type="ECO:0000313" key="5">
    <source>
        <dbReference type="Proteomes" id="UP000198287"/>
    </source>
</evidence>
<evidence type="ECO:0000256" key="2">
    <source>
        <dbReference type="SAM" id="SignalP"/>
    </source>
</evidence>
<dbReference type="PROSITE" id="PS50041">
    <property type="entry name" value="C_TYPE_LECTIN_2"/>
    <property type="match status" value="1"/>
</dbReference>
<sequence length="214" mass="24633">MIKTGILLLLGCVILVTEGQRQLAQPDPRSCVNRVRHARRGNHNYFFSWEHPRTRNLEVDWLDARNICRRHCMDLVSMETPDENNFIKQRLANARIRYIWTSGRKCNFEGCNRRDQQPNLINGWFWSGSGVKIGPTNNRANGDWSHSGGAGRAQPDNREIGQGNDEACLSILNNFYGDGVKWHDVACQHLKPFVCEDSDELLNFVRSRNRGLRL</sequence>
<dbReference type="OrthoDB" id="8950604at2759"/>
<dbReference type="OMA" id="ARIRYIW"/>
<accession>A0A226DVP1</accession>
<dbReference type="GO" id="GO:0030246">
    <property type="term" value="F:carbohydrate binding"/>
    <property type="evidence" value="ECO:0007669"/>
    <property type="project" value="UniProtKB-KW"/>
</dbReference>
<dbReference type="InterPro" id="IPR018378">
    <property type="entry name" value="C-type_lectin_CS"/>
</dbReference>
<evidence type="ECO:0000313" key="4">
    <source>
        <dbReference type="EMBL" id="OXA48767.1"/>
    </source>
</evidence>
<dbReference type="SUPFAM" id="SSF56436">
    <property type="entry name" value="C-type lectin-like"/>
    <property type="match status" value="1"/>
</dbReference>
<name>A0A226DVP1_FOLCA</name>
<dbReference type="PROSITE" id="PS00615">
    <property type="entry name" value="C_TYPE_LECTIN_1"/>
    <property type="match status" value="1"/>
</dbReference>
<feature type="signal peptide" evidence="2">
    <location>
        <begin position="1"/>
        <end position="19"/>
    </location>
</feature>
<feature type="chain" id="PRO_5012556309" evidence="2">
    <location>
        <begin position="20"/>
        <end position="214"/>
    </location>
</feature>
<comment type="caution">
    <text evidence="4">The sequence shown here is derived from an EMBL/GenBank/DDBJ whole genome shotgun (WGS) entry which is preliminary data.</text>
</comment>
<dbReference type="PANTHER" id="PTHR21407">
    <property type="entry name" value="RE43931P-RELATED"/>
    <property type="match status" value="1"/>
</dbReference>
<feature type="domain" description="C-type lectin" evidence="3">
    <location>
        <begin position="40"/>
        <end position="196"/>
    </location>
</feature>
<dbReference type="AlphaFoldDB" id="A0A226DVP1"/>
<dbReference type="Proteomes" id="UP000198287">
    <property type="component" value="Unassembled WGS sequence"/>
</dbReference>
<dbReference type="PANTHER" id="PTHR21407:SF1">
    <property type="entry name" value="RE43931P"/>
    <property type="match status" value="1"/>
</dbReference>
<dbReference type="Gene3D" id="3.10.100.10">
    <property type="entry name" value="Mannose-Binding Protein A, subunit A"/>
    <property type="match status" value="1"/>
</dbReference>
<keyword evidence="2" id="KW-0732">Signal</keyword>
<keyword evidence="4" id="KW-0430">Lectin</keyword>
<keyword evidence="5" id="KW-1185">Reference proteome</keyword>
<dbReference type="InterPro" id="IPR016186">
    <property type="entry name" value="C-type_lectin-like/link_sf"/>
</dbReference>
<evidence type="ECO:0000256" key="1">
    <source>
        <dbReference type="ARBA" id="ARBA00023157"/>
    </source>
</evidence>
<protein>
    <submittedName>
        <fullName evidence="4">L-selectin</fullName>
    </submittedName>
</protein>
<reference evidence="4 5" key="1">
    <citation type="submission" date="2015-12" db="EMBL/GenBank/DDBJ databases">
        <title>The genome of Folsomia candida.</title>
        <authorList>
            <person name="Faddeeva A."/>
            <person name="Derks M.F."/>
            <person name="Anvar Y."/>
            <person name="Smit S."/>
            <person name="Van Straalen N."/>
            <person name="Roelofs D."/>
        </authorList>
    </citation>
    <scope>NUCLEOTIDE SEQUENCE [LARGE SCALE GENOMIC DNA]</scope>
    <source>
        <strain evidence="4 5">VU population</strain>
        <tissue evidence="4">Whole body</tissue>
    </source>
</reference>
<organism evidence="4 5">
    <name type="scientific">Folsomia candida</name>
    <name type="common">Springtail</name>
    <dbReference type="NCBI Taxonomy" id="158441"/>
    <lineage>
        <taxon>Eukaryota</taxon>
        <taxon>Metazoa</taxon>
        <taxon>Ecdysozoa</taxon>
        <taxon>Arthropoda</taxon>
        <taxon>Hexapoda</taxon>
        <taxon>Collembola</taxon>
        <taxon>Entomobryomorpha</taxon>
        <taxon>Isotomoidea</taxon>
        <taxon>Isotomidae</taxon>
        <taxon>Proisotominae</taxon>
        <taxon>Folsomia</taxon>
    </lineage>
</organism>
<dbReference type="InterPro" id="IPR016187">
    <property type="entry name" value="CTDL_fold"/>
</dbReference>
<evidence type="ECO:0000259" key="3">
    <source>
        <dbReference type="PROSITE" id="PS50041"/>
    </source>
</evidence>
<dbReference type="EMBL" id="LNIX01000011">
    <property type="protein sequence ID" value="OXA48767.1"/>
    <property type="molecule type" value="Genomic_DNA"/>
</dbReference>
<proteinExistence type="predicted"/>